<comment type="subcellular location">
    <subcellularLocation>
        <location evidence="1">Endomembrane system</location>
    </subcellularLocation>
</comment>
<keyword evidence="3 6" id="KW-0812">Transmembrane</keyword>
<evidence type="ECO:0000256" key="3">
    <source>
        <dbReference type="ARBA" id="ARBA00022692"/>
    </source>
</evidence>
<dbReference type="Proteomes" id="UP000190888">
    <property type="component" value="Unassembled WGS sequence"/>
</dbReference>
<dbReference type="AlphaFoldDB" id="A0A1T4QV61"/>
<feature type="transmembrane region" description="Helical" evidence="6">
    <location>
        <begin position="177"/>
        <end position="199"/>
    </location>
</feature>
<dbReference type="EMBL" id="FUWH01000009">
    <property type="protein sequence ID" value="SKA07585.1"/>
    <property type="molecule type" value="Genomic_DNA"/>
</dbReference>
<dbReference type="InterPro" id="IPR007383">
    <property type="entry name" value="DUF445"/>
</dbReference>
<reference evidence="7 8" key="1">
    <citation type="submission" date="2017-02" db="EMBL/GenBank/DDBJ databases">
        <authorList>
            <person name="Peterson S.W."/>
        </authorList>
    </citation>
    <scope>NUCLEOTIDE SEQUENCE [LARGE SCALE GENOMIC DNA]</scope>
    <source>
        <strain evidence="7 8">DSM 22335</strain>
    </source>
</reference>
<name>A0A1T4QV61_9BACT</name>
<evidence type="ECO:0008006" key="9">
    <source>
        <dbReference type="Google" id="ProtNLM"/>
    </source>
</evidence>
<evidence type="ECO:0000256" key="4">
    <source>
        <dbReference type="ARBA" id="ARBA00022989"/>
    </source>
</evidence>
<dbReference type="PANTHER" id="PTHR35791:SF1">
    <property type="entry name" value="UPF0754 MEMBRANE PROTEIN YHEB"/>
    <property type="match status" value="1"/>
</dbReference>
<keyword evidence="5 6" id="KW-0472">Membrane</keyword>
<organism evidence="7 8">
    <name type="scientific">Sediminibacterium ginsengisoli</name>
    <dbReference type="NCBI Taxonomy" id="413434"/>
    <lineage>
        <taxon>Bacteria</taxon>
        <taxon>Pseudomonadati</taxon>
        <taxon>Bacteroidota</taxon>
        <taxon>Chitinophagia</taxon>
        <taxon>Chitinophagales</taxon>
        <taxon>Chitinophagaceae</taxon>
        <taxon>Sediminibacterium</taxon>
    </lineage>
</organism>
<evidence type="ECO:0000256" key="6">
    <source>
        <dbReference type="SAM" id="Phobius"/>
    </source>
</evidence>
<evidence type="ECO:0000256" key="2">
    <source>
        <dbReference type="ARBA" id="ARBA00008053"/>
    </source>
</evidence>
<evidence type="ECO:0000256" key="1">
    <source>
        <dbReference type="ARBA" id="ARBA00004308"/>
    </source>
</evidence>
<keyword evidence="4 6" id="KW-1133">Transmembrane helix</keyword>
<protein>
    <recommendedName>
        <fullName evidence="9">DUF445 domain-containing protein</fullName>
    </recommendedName>
</protein>
<comment type="similarity">
    <text evidence="2">Belongs to the UPF0754 family.</text>
</comment>
<feature type="transmembrane region" description="Helical" evidence="6">
    <location>
        <begin position="6"/>
        <end position="28"/>
    </location>
</feature>
<accession>A0A1T4QV61</accession>
<proteinExistence type="inferred from homology"/>
<dbReference type="Pfam" id="PF04286">
    <property type="entry name" value="DUF445"/>
    <property type="match status" value="2"/>
</dbReference>
<evidence type="ECO:0000313" key="8">
    <source>
        <dbReference type="Proteomes" id="UP000190888"/>
    </source>
</evidence>
<dbReference type="PANTHER" id="PTHR35791">
    <property type="entry name" value="UPF0754 MEMBRANE PROTEIN YHEB"/>
    <property type="match status" value="1"/>
</dbReference>
<evidence type="ECO:0000256" key="5">
    <source>
        <dbReference type="ARBA" id="ARBA00023136"/>
    </source>
</evidence>
<keyword evidence="8" id="KW-1185">Reference proteome</keyword>
<dbReference type="RefSeq" id="WP_078832221.1">
    <property type="nucleotide sequence ID" value="NZ_FUWH01000009.1"/>
</dbReference>
<dbReference type="STRING" id="413434.SAMN04488132_109127"/>
<dbReference type="GO" id="GO:0012505">
    <property type="term" value="C:endomembrane system"/>
    <property type="evidence" value="ECO:0007669"/>
    <property type="project" value="UniProtKB-SubCell"/>
</dbReference>
<sequence>MTYAQVLIPLISAFIGWFTNWIAIKMLFHPREPRKIFGLTIQGIFPKRQKQFAEKLGRLVSQELLSFREIEEKITNKENIDKLMPLVEGHIDNFLRNRLAQEMPVISMFIGDKTVTQLKSVFLAELQQLFPELMKQYMGNLQQQLDLEAIVVSKVSGFSSDKLEGVLQGIMSREFRFVEILGGVLGFLIGVLQVLITLLQ</sequence>
<dbReference type="OrthoDB" id="9787430at2"/>
<evidence type="ECO:0000313" key="7">
    <source>
        <dbReference type="EMBL" id="SKA07585.1"/>
    </source>
</evidence>
<gene>
    <name evidence="7" type="ORF">SAMN04488132_109127</name>
</gene>